<evidence type="ECO:0000313" key="2">
    <source>
        <dbReference type="EMBL" id="EGG02811.1"/>
    </source>
</evidence>
<dbReference type="KEGG" id="mlr:MELLADRAFT_109881"/>
<dbReference type="EMBL" id="GL883128">
    <property type="protein sequence ID" value="EGG02811.1"/>
    <property type="molecule type" value="Genomic_DNA"/>
</dbReference>
<name>F4RXY1_MELLP</name>
<feature type="compositionally biased region" description="Basic and acidic residues" evidence="1">
    <location>
        <begin position="224"/>
        <end position="241"/>
    </location>
</feature>
<reference evidence="3" key="1">
    <citation type="journal article" date="2011" name="Proc. Natl. Acad. Sci. U.S.A.">
        <title>Obligate biotrophy features unraveled by the genomic analysis of rust fungi.</title>
        <authorList>
            <person name="Duplessis S."/>
            <person name="Cuomo C.A."/>
            <person name="Lin Y.-C."/>
            <person name="Aerts A."/>
            <person name="Tisserant E."/>
            <person name="Veneault-Fourrey C."/>
            <person name="Joly D.L."/>
            <person name="Hacquard S."/>
            <person name="Amselem J."/>
            <person name="Cantarel B.L."/>
            <person name="Chiu R."/>
            <person name="Coutinho P.M."/>
            <person name="Feau N."/>
            <person name="Field M."/>
            <person name="Frey P."/>
            <person name="Gelhaye E."/>
            <person name="Goldberg J."/>
            <person name="Grabherr M.G."/>
            <person name="Kodira C.D."/>
            <person name="Kohler A."/>
            <person name="Kuees U."/>
            <person name="Lindquist E.A."/>
            <person name="Lucas S.M."/>
            <person name="Mago R."/>
            <person name="Mauceli E."/>
            <person name="Morin E."/>
            <person name="Murat C."/>
            <person name="Pangilinan J.L."/>
            <person name="Park R."/>
            <person name="Pearson M."/>
            <person name="Quesneville H."/>
            <person name="Rouhier N."/>
            <person name="Sakthikumar S."/>
            <person name="Salamov A.A."/>
            <person name="Schmutz J."/>
            <person name="Selles B."/>
            <person name="Shapiro H."/>
            <person name="Tanguay P."/>
            <person name="Tuskan G.A."/>
            <person name="Henrissat B."/>
            <person name="Van de Peer Y."/>
            <person name="Rouze P."/>
            <person name="Ellis J.G."/>
            <person name="Dodds P.N."/>
            <person name="Schein J.E."/>
            <person name="Zhong S."/>
            <person name="Hamelin R.C."/>
            <person name="Grigoriev I.V."/>
            <person name="Szabo L.J."/>
            <person name="Martin F."/>
        </authorList>
    </citation>
    <scope>NUCLEOTIDE SEQUENCE [LARGE SCALE GENOMIC DNA]</scope>
    <source>
        <strain evidence="3">98AG31 / pathotype 3-4-7</strain>
    </source>
</reference>
<proteinExistence type="predicted"/>
<accession>F4RXY1</accession>
<evidence type="ECO:0000256" key="1">
    <source>
        <dbReference type="SAM" id="MobiDB-lite"/>
    </source>
</evidence>
<keyword evidence="3" id="KW-1185">Reference proteome</keyword>
<feature type="compositionally biased region" description="Polar residues" evidence="1">
    <location>
        <begin position="243"/>
        <end position="254"/>
    </location>
</feature>
<dbReference type="OrthoDB" id="10446244at2759"/>
<evidence type="ECO:0000313" key="3">
    <source>
        <dbReference type="Proteomes" id="UP000001072"/>
    </source>
</evidence>
<dbReference type="AlphaFoldDB" id="F4RXY1"/>
<protein>
    <submittedName>
        <fullName evidence="2">Uncharacterized protein</fullName>
    </submittedName>
</protein>
<gene>
    <name evidence="2" type="ORF">MELLADRAFT_109881</name>
</gene>
<dbReference type="VEuPathDB" id="FungiDB:MELLADRAFT_109881"/>
<dbReference type="GeneID" id="18923900"/>
<dbReference type="InParanoid" id="F4RXY1"/>
<dbReference type="HOGENOM" id="CLU_526831_0_0_1"/>
<feature type="compositionally biased region" description="Acidic residues" evidence="1">
    <location>
        <begin position="311"/>
        <end position="326"/>
    </location>
</feature>
<sequence length="517" mass="58403">MTSQTTSSYSGLTLQMVRETNEDTGLTGSTPYVHPLDCTRNCVFCSDDSRSVIEEIAGVDHIPRDSNEVLESPFECEPSTSRTTRMAGNTDNEEPEDFAEEMMLDASMIPIFDSCGCEPTKEKTLSSTDLSGQALEEYDEDQPFDISSRPSFVTFETSHDVDPFSDSYISPFSIPRSMIDWQRDEYIDASTIPAFVEFTVTNPVYTDYQFNPSMRSQGVGGSRQEVEPCKDEDSVSDHDTESSEWTSTADSNTDYPGCESSDSGSGDEKTMDIKGKSKAVKNMGRKLFLPQKTRRKVVPLPKATWKSSIDDIETSSIEGEEADVDEPGSSSQNQSDKKRRRLSSIEALVLKLPNTTLKIFPTMVVYDSQVDRPGMARSRLSLKRPLSDERSDDFFFMELNIPDDKLLNSNDQDFLIYALCTHKRHLNYMGIFRSESLVMSNLQTVLFYRFMLQSETMVFTPRHVEIATPPFLFLDRPIAYLVVLLTSVQISVSQRRRVLQILCREGNGNHYNTFKNV</sequence>
<organism evidence="3">
    <name type="scientific">Melampsora larici-populina (strain 98AG31 / pathotype 3-4-7)</name>
    <name type="common">Poplar leaf rust fungus</name>
    <dbReference type="NCBI Taxonomy" id="747676"/>
    <lineage>
        <taxon>Eukaryota</taxon>
        <taxon>Fungi</taxon>
        <taxon>Dikarya</taxon>
        <taxon>Basidiomycota</taxon>
        <taxon>Pucciniomycotina</taxon>
        <taxon>Pucciniomycetes</taxon>
        <taxon>Pucciniales</taxon>
        <taxon>Melampsoraceae</taxon>
        <taxon>Melampsora</taxon>
    </lineage>
</organism>
<feature type="region of interest" description="Disordered" evidence="1">
    <location>
        <begin position="311"/>
        <end position="339"/>
    </location>
</feature>
<dbReference type="RefSeq" id="XP_007413924.1">
    <property type="nucleotide sequence ID" value="XM_007413862.1"/>
</dbReference>
<dbReference type="Proteomes" id="UP000001072">
    <property type="component" value="Unassembled WGS sequence"/>
</dbReference>
<feature type="region of interest" description="Disordered" evidence="1">
    <location>
        <begin position="215"/>
        <end position="272"/>
    </location>
</feature>